<accession>A0A0K0XTJ9</accession>
<keyword evidence="2" id="KW-1185">Reference proteome</keyword>
<protein>
    <submittedName>
        <fullName evidence="1">Uncharacterized protein</fullName>
    </submittedName>
</protein>
<evidence type="ECO:0000313" key="1">
    <source>
        <dbReference type="EMBL" id="AKS41013.1"/>
    </source>
</evidence>
<evidence type="ECO:0000313" key="2">
    <source>
        <dbReference type="Proteomes" id="UP000066624"/>
    </source>
</evidence>
<gene>
    <name evidence="1" type="ORF">WM2015_632</name>
</gene>
<dbReference type="AlphaFoldDB" id="A0A0K0XTJ9"/>
<dbReference type="KEGG" id="wma:WM2015_632"/>
<reference evidence="1 2" key="1">
    <citation type="submission" date="2015-07" db="EMBL/GenBank/DDBJ databases">
        <authorList>
            <person name="Noorani M."/>
        </authorList>
    </citation>
    <scope>NUCLEOTIDE SEQUENCE [LARGE SCALE GENOMIC DNA]</scope>
    <source>
        <strain evidence="1 2">KCTC 42284</strain>
    </source>
</reference>
<name>A0A0K0XTJ9_9GAMM</name>
<proteinExistence type="predicted"/>
<sequence length="199" mass="21369">MLGQGSLSNWTRKTTANNSCVWANPPGSGVVESADCTSFADVWSAPWPAGPTLFRNLFVEGGQPEFIAMEFNSGDIPSGHQGSIILEVPQFGGAAAATKMWSISRCPGDFNKDLIDGEMGPGCVRRDQFTFVESFRWGGPDFIAASDRCGLEPNTSYYLNLIWTQDQAGTPPAQITQHPMCSEFGLCGTNTGISGLYTP</sequence>
<organism evidence="1 2">
    <name type="scientific">Wenzhouxiangella marina</name>
    <dbReference type="NCBI Taxonomy" id="1579979"/>
    <lineage>
        <taxon>Bacteria</taxon>
        <taxon>Pseudomonadati</taxon>
        <taxon>Pseudomonadota</taxon>
        <taxon>Gammaproteobacteria</taxon>
        <taxon>Chromatiales</taxon>
        <taxon>Wenzhouxiangellaceae</taxon>
        <taxon>Wenzhouxiangella</taxon>
    </lineage>
</organism>
<dbReference type="STRING" id="1579979.WM2015_632"/>
<dbReference type="EMBL" id="CP012154">
    <property type="protein sequence ID" value="AKS41013.1"/>
    <property type="molecule type" value="Genomic_DNA"/>
</dbReference>
<dbReference type="Proteomes" id="UP000066624">
    <property type="component" value="Chromosome"/>
</dbReference>